<keyword evidence="4 7" id="KW-0326">Glycosidase</keyword>
<dbReference type="InterPro" id="IPR018053">
    <property type="entry name" value="Glyco_hydro_32_AS"/>
</dbReference>
<comment type="caution">
    <text evidence="7">The sequence shown here is derived from an EMBL/GenBank/DDBJ whole genome shotgun (WGS) entry which is preliminary data.</text>
</comment>
<dbReference type="InterPro" id="IPR013148">
    <property type="entry name" value="Glyco_hydro_32_N"/>
</dbReference>
<dbReference type="eggNOG" id="COG1621">
    <property type="taxonomic scope" value="Bacteria"/>
</dbReference>
<gene>
    <name evidence="7" type="ORF">BPSY_1579</name>
</gene>
<evidence type="ECO:0000256" key="5">
    <source>
        <dbReference type="SAM" id="MobiDB-lite"/>
    </source>
</evidence>
<dbReference type="SMART" id="SM00640">
    <property type="entry name" value="Glyco_32"/>
    <property type="match status" value="1"/>
</dbReference>
<evidence type="ECO:0000256" key="1">
    <source>
        <dbReference type="ARBA" id="ARBA00009902"/>
    </source>
</evidence>
<keyword evidence="8" id="KW-1185">Reference proteome</keyword>
<feature type="domain" description="Glycosyl hydrolase family 32 N-terminal" evidence="6">
    <location>
        <begin position="154"/>
        <end position="314"/>
    </location>
</feature>
<organism evidence="7 8">
    <name type="scientific">Bifidobacterium psychraerophilum</name>
    <dbReference type="NCBI Taxonomy" id="218140"/>
    <lineage>
        <taxon>Bacteria</taxon>
        <taxon>Bacillati</taxon>
        <taxon>Actinomycetota</taxon>
        <taxon>Actinomycetes</taxon>
        <taxon>Bifidobacteriales</taxon>
        <taxon>Bifidobacteriaceae</taxon>
        <taxon>Bifidobacterium</taxon>
    </lineage>
</organism>
<dbReference type="GO" id="GO:0005975">
    <property type="term" value="P:carbohydrate metabolic process"/>
    <property type="evidence" value="ECO:0007669"/>
    <property type="project" value="InterPro"/>
</dbReference>
<evidence type="ECO:0000313" key="7">
    <source>
        <dbReference type="EMBL" id="KFI81173.1"/>
    </source>
</evidence>
<dbReference type="AlphaFoldDB" id="A0A087CD23"/>
<keyword evidence="3 7" id="KW-0378">Hydrolase</keyword>
<dbReference type="OrthoDB" id="9776657at2"/>
<dbReference type="InterPro" id="IPR023296">
    <property type="entry name" value="Glyco_hydro_beta-prop_sf"/>
</dbReference>
<evidence type="ECO:0000259" key="6">
    <source>
        <dbReference type="Pfam" id="PF00251"/>
    </source>
</evidence>
<dbReference type="EMBL" id="JGZI01000010">
    <property type="protein sequence ID" value="KFI81173.1"/>
    <property type="molecule type" value="Genomic_DNA"/>
</dbReference>
<dbReference type="Pfam" id="PF00251">
    <property type="entry name" value="Glyco_hydro_32N"/>
    <property type="match status" value="2"/>
</dbReference>
<evidence type="ECO:0000256" key="4">
    <source>
        <dbReference type="ARBA" id="ARBA00023295"/>
    </source>
</evidence>
<dbReference type="GO" id="GO:0004564">
    <property type="term" value="F:beta-fructofuranosidase activity"/>
    <property type="evidence" value="ECO:0007669"/>
    <property type="project" value="UniProtKB-EC"/>
</dbReference>
<dbReference type="EC" id="3.2.1.26" evidence="2"/>
<evidence type="ECO:0000256" key="2">
    <source>
        <dbReference type="ARBA" id="ARBA00012758"/>
    </source>
</evidence>
<sequence length="685" mass="75629">MSSVTHTQTDSRTDRTPFSAQGYTHAEFFIEGVPGTGDHADDRRSGIALIAARQPDIDTAPLRKEFLLEEGTRRGHVSFDIEEGWSYSIESINARVSLAYLSGGEGLLDRGITFMDVSPQSSNDGTMGTSDALPLHPVGDLGSFHESHGRARSHFEPFNHWMNDPNGLCRFQGRYHLYYQFNPYGWNWDNMHWGHAVSTDLVHWTHLPVALFPQARLHQGQDRSGGAFSGSAVPVDESGKPCPGDEAHAIRFFLTRHMEIPGDPSSLLEYQTTCESVNGIDMGPEDIVVRRPEDGDHPELGLDFRDPKVEWRFRRNDAIADDAAVMVVASNVAKESVEQQHYDFSWAPSTDLREGWYADAPRDTKGQRQADGARVPALAMFTADPTKGISTAEDWQYEGVAFADTAHTESFTYECPDLFPLDGEDVAVAALMKFRDGGGRFQPVLWYTGDIVGADDAAASARFRARTAGLCDFGTSYYAVQSFADDRGRRIAIGWLSDWFGVRQENEYAANGVMSLPRELHVRNGRLTSSPVEEVYDHLVGESLAIESLDAKGVDGAVPTMHVPVPSNAYYADVCLPDDTDFDLRIAAHSSERSLHLTRENGITRVWTKGAPTDDLYLSTGIEEIRRVEIFYDRGVAEIFLNDGEAAGAILSNCTDIDGSFAATLSADMTGQATVELRALHGIWE</sequence>
<dbReference type="Gene3D" id="2.115.10.20">
    <property type="entry name" value="Glycosyl hydrolase domain, family 43"/>
    <property type="match status" value="1"/>
</dbReference>
<dbReference type="PROSITE" id="PS00609">
    <property type="entry name" value="GLYCOSYL_HYDROL_F32"/>
    <property type="match status" value="1"/>
</dbReference>
<accession>A0A087CD23</accession>
<dbReference type="InterPro" id="IPR001362">
    <property type="entry name" value="Glyco_hydro_32"/>
</dbReference>
<feature type="domain" description="Glycosyl hydrolase family 32 N-terminal" evidence="6">
    <location>
        <begin position="393"/>
        <end position="531"/>
    </location>
</feature>
<dbReference type="PANTHER" id="PTHR43101">
    <property type="entry name" value="BETA-FRUCTOSIDASE"/>
    <property type="match status" value="1"/>
</dbReference>
<dbReference type="PANTHER" id="PTHR43101:SF1">
    <property type="entry name" value="BETA-FRUCTOSIDASE"/>
    <property type="match status" value="1"/>
</dbReference>
<dbReference type="Proteomes" id="UP000029050">
    <property type="component" value="Unassembled WGS sequence"/>
</dbReference>
<dbReference type="SUPFAM" id="SSF75005">
    <property type="entry name" value="Arabinanase/levansucrase/invertase"/>
    <property type="match status" value="1"/>
</dbReference>
<name>A0A087CD23_9BIFI</name>
<dbReference type="InterPro" id="IPR051214">
    <property type="entry name" value="GH32_Enzymes"/>
</dbReference>
<protein>
    <recommendedName>
        <fullName evidence="2">beta-fructofuranosidase</fullName>
        <ecNumber evidence="2">3.2.1.26</ecNumber>
    </recommendedName>
</protein>
<proteinExistence type="inferred from homology"/>
<reference evidence="7 8" key="1">
    <citation type="submission" date="2014-03" db="EMBL/GenBank/DDBJ databases">
        <title>Genomics of Bifidobacteria.</title>
        <authorList>
            <person name="Ventura M."/>
            <person name="Milani C."/>
            <person name="Lugli G.A."/>
        </authorList>
    </citation>
    <scope>NUCLEOTIDE SEQUENCE [LARGE SCALE GENOMIC DNA]</scope>
    <source>
        <strain evidence="7 8">LMG 21775</strain>
    </source>
</reference>
<dbReference type="STRING" id="218140.BPSY_1579"/>
<feature type="region of interest" description="Disordered" evidence="5">
    <location>
        <begin position="220"/>
        <end position="241"/>
    </location>
</feature>
<comment type="similarity">
    <text evidence="1">Belongs to the glycosyl hydrolase 32 family.</text>
</comment>
<dbReference type="GeneID" id="98300766"/>
<dbReference type="RefSeq" id="WP_051921852.1">
    <property type="nucleotide sequence ID" value="NZ_JGZI01000010.1"/>
</dbReference>
<evidence type="ECO:0000256" key="3">
    <source>
        <dbReference type="ARBA" id="ARBA00022801"/>
    </source>
</evidence>
<evidence type="ECO:0000313" key="8">
    <source>
        <dbReference type="Proteomes" id="UP000029050"/>
    </source>
</evidence>